<sequence>MKIQVFAILKDFFKKEFEFKTSVHTIADLRVALALINPEATAVLKLCRFAVQDEMVTDHYPLTGNEHVLVIPPSSGG</sequence>
<keyword evidence="2" id="KW-1185">Reference proteome</keyword>
<protein>
    <submittedName>
        <fullName evidence="1">Molybdopterin synthase sulfur carrier subunit</fullName>
    </submittedName>
</protein>
<name>A0A1G9V7V2_9SPHI</name>
<accession>A0A1G9V7V2</accession>
<evidence type="ECO:0000313" key="1">
    <source>
        <dbReference type="EMBL" id="SDM68239.1"/>
    </source>
</evidence>
<evidence type="ECO:0000313" key="2">
    <source>
        <dbReference type="Proteomes" id="UP000183200"/>
    </source>
</evidence>
<dbReference type="EMBL" id="FNGY01000004">
    <property type="protein sequence ID" value="SDM68239.1"/>
    <property type="molecule type" value="Genomic_DNA"/>
</dbReference>
<dbReference type="InterPro" id="IPR003749">
    <property type="entry name" value="ThiS/MoaD-like"/>
</dbReference>
<proteinExistence type="predicted"/>
<reference evidence="2" key="1">
    <citation type="submission" date="2016-10" db="EMBL/GenBank/DDBJ databases">
        <authorList>
            <person name="Varghese N."/>
            <person name="Submissions S."/>
        </authorList>
    </citation>
    <scope>NUCLEOTIDE SEQUENCE [LARGE SCALE GENOMIC DNA]</scope>
    <source>
        <strain evidence="2">DSM 19110</strain>
    </source>
</reference>
<gene>
    <name evidence="1" type="ORF">SAMN05421820_104413</name>
</gene>
<dbReference type="OrthoDB" id="894155at2"/>
<dbReference type="SUPFAM" id="SSF54285">
    <property type="entry name" value="MoaD/ThiS"/>
    <property type="match status" value="1"/>
</dbReference>
<dbReference type="Proteomes" id="UP000183200">
    <property type="component" value="Unassembled WGS sequence"/>
</dbReference>
<dbReference type="AlphaFoldDB" id="A0A1G9V7V2"/>
<dbReference type="InterPro" id="IPR016155">
    <property type="entry name" value="Mopterin_synth/thiamin_S_b"/>
</dbReference>
<dbReference type="Pfam" id="PF02597">
    <property type="entry name" value="ThiS"/>
    <property type="match status" value="1"/>
</dbReference>
<dbReference type="InterPro" id="IPR012675">
    <property type="entry name" value="Beta-grasp_dom_sf"/>
</dbReference>
<organism evidence="1 2">
    <name type="scientific">Pedobacter steynii</name>
    <dbReference type="NCBI Taxonomy" id="430522"/>
    <lineage>
        <taxon>Bacteria</taxon>
        <taxon>Pseudomonadati</taxon>
        <taxon>Bacteroidota</taxon>
        <taxon>Sphingobacteriia</taxon>
        <taxon>Sphingobacteriales</taxon>
        <taxon>Sphingobacteriaceae</taxon>
        <taxon>Pedobacter</taxon>
    </lineage>
</organism>
<dbReference type="Gene3D" id="3.10.20.30">
    <property type="match status" value="1"/>
</dbReference>
<dbReference type="RefSeq" id="WP_074607805.1">
    <property type="nucleotide sequence ID" value="NZ_FNGY01000004.1"/>
</dbReference>